<dbReference type="Proteomes" id="UP000008703">
    <property type="component" value="Chromosome"/>
</dbReference>
<proteinExistence type="predicted"/>
<dbReference type="eggNOG" id="ENOG5032M2H">
    <property type="taxonomic scope" value="Bacteria"/>
</dbReference>
<dbReference type="RefSeq" id="WP_014055494.1">
    <property type="nucleotide sequence ID" value="NC_015957.1"/>
</dbReference>
<sequence>MRQTTSPARLAACRSLGAVVLLAFFALLHATSAQGPHTWPPSDGCRQRAAVVREHTCDLTPAAVATGLGADEHHDGDASQSCDASAPGPRQSAYVSPAHTVAGTAADTGAGGSVHGGMSGAARSVAPVSPSAAVSLAAAEASGPVAAVGEEVAVLGAALSVAVGPGPTGSAPGAAAFSSRSAAGCSGSMPAKAPTASAVPVGGSGFSAGLEQTRGSVAATVLLQRIRGGERIGPKVDR</sequence>
<evidence type="ECO:0000313" key="4">
    <source>
        <dbReference type="Proteomes" id="UP000008703"/>
    </source>
</evidence>
<dbReference type="KEGG" id="svl:Strvi_2262"/>
<feature type="region of interest" description="Disordered" evidence="1">
    <location>
        <begin position="69"/>
        <end position="94"/>
    </location>
</feature>
<evidence type="ECO:0000313" key="3">
    <source>
        <dbReference type="EMBL" id="AEM81989.1"/>
    </source>
</evidence>
<gene>
    <name evidence="3" type="ORF">Strvi_2262</name>
</gene>
<accession>G2PCG1</accession>
<evidence type="ECO:0000256" key="2">
    <source>
        <dbReference type="SAM" id="SignalP"/>
    </source>
</evidence>
<evidence type="ECO:0008006" key="5">
    <source>
        <dbReference type="Google" id="ProtNLM"/>
    </source>
</evidence>
<evidence type="ECO:0000256" key="1">
    <source>
        <dbReference type="SAM" id="MobiDB-lite"/>
    </source>
</evidence>
<name>G2PCG1_STRV4</name>
<feature type="signal peptide" evidence="2">
    <location>
        <begin position="1"/>
        <end position="35"/>
    </location>
</feature>
<keyword evidence="2" id="KW-0732">Signal</keyword>
<feature type="chain" id="PRO_5003435318" description="Secreted protein" evidence="2">
    <location>
        <begin position="36"/>
        <end position="238"/>
    </location>
</feature>
<dbReference type="EMBL" id="CP002994">
    <property type="protein sequence ID" value="AEM81989.1"/>
    <property type="molecule type" value="Genomic_DNA"/>
</dbReference>
<dbReference type="HOGENOM" id="CLU_1165323_0_0_11"/>
<protein>
    <recommendedName>
        <fullName evidence="5">Secreted protein</fullName>
    </recommendedName>
</protein>
<organism evidence="3 4">
    <name type="scientific">Streptomyces violaceusniger (strain Tu 4113)</name>
    <dbReference type="NCBI Taxonomy" id="653045"/>
    <lineage>
        <taxon>Bacteria</taxon>
        <taxon>Bacillati</taxon>
        <taxon>Actinomycetota</taxon>
        <taxon>Actinomycetes</taxon>
        <taxon>Kitasatosporales</taxon>
        <taxon>Streptomycetaceae</taxon>
        <taxon>Streptomyces</taxon>
        <taxon>Streptomyces violaceusniger group</taxon>
    </lineage>
</organism>
<dbReference type="AlphaFoldDB" id="G2PCG1"/>
<keyword evidence="4" id="KW-1185">Reference proteome</keyword>
<reference evidence="3" key="1">
    <citation type="submission" date="2011-08" db="EMBL/GenBank/DDBJ databases">
        <title>Complete sequence of chromosome of Streptomyces violaceusniger Tu 4113.</title>
        <authorList>
            <consortium name="US DOE Joint Genome Institute"/>
            <person name="Lucas S."/>
            <person name="Han J."/>
            <person name="Lapidus A."/>
            <person name="Cheng J.-F."/>
            <person name="Goodwin L."/>
            <person name="Pitluck S."/>
            <person name="Peters L."/>
            <person name="Ivanova N."/>
            <person name="Daligault H."/>
            <person name="Detter J.C."/>
            <person name="Han C."/>
            <person name="Tapia R."/>
            <person name="Land M."/>
            <person name="Hauser L."/>
            <person name="Kyrpides N."/>
            <person name="Ivanova N."/>
            <person name="Pagani I."/>
            <person name="Hagen A."/>
            <person name="Katz L."/>
            <person name="Fiedler H.-P."/>
            <person name="Keasling J."/>
            <person name="Fortman J."/>
            <person name="Woyke T."/>
        </authorList>
    </citation>
    <scope>NUCLEOTIDE SEQUENCE [LARGE SCALE GENOMIC DNA]</scope>
    <source>
        <strain evidence="3">Tu 4113</strain>
    </source>
</reference>